<sequence length="124" mass="14944">MGQDNSVKKTLAVSSLRPTTEIHIQKEISMIWHWRCIEYLRYGNIEFKENLKDIITDIFGKDYYRNYRHHTKLQSSQRTDGRKNLFFQTAEKQCNEILRISTWRQHVFGRLFSKEDWGDIDVDS</sequence>
<reference evidence="2 4" key="1">
    <citation type="submission" date="2023-07" db="EMBL/GenBank/DDBJ databases">
        <title>Unpublished Manusciprt.</title>
        <authorList>
            <person name="Aydin F."/>
            <person name="Tarhane S."/>
            <person name="Saticioglu I.B."/>
            <person name="Karakaya E."/>
            <person name="Abay S."/>
            <person name="Guran O."/>
            <person name="Bozkurt E."/>
            <person name="Uzum N."/>
            <person name="Olgun K."/>
            <person name="Jablonski D."/>
        </authorList>
    </citation>
    <scope>NUCLEOTIDE SEQUENCE</scope>
    <source>
        <strain evidence="4">faydin-H75</strain>
        <strain evidence="2">Faydin-H76</strain>
    </source>
</reference>
<dbReference type="Proteomes" id="UP001240777">
    <property type="component" value="Unassembled WGS sequence"/>
</dbReference>
<protein>
    <submittedName>
        <fullName evidence="2">Uncharacterized protein</fullName>
    </submittedName>
</protein>
<evidence type="ECO:0000313" key="1">
    <source>
        <dbReference type="EMBL" id="MDO7252700.1"/>
    </source>
</evidence>
<comment type="caution">
    <text evidence="2">The sequence shown here is derived from an EMBL/GenBank/DDBJ whole genome shotgun (WGS) entry which is preliminary data.</text>
</comment>
<gene>
    <name evidence="1" type="ORF">Q5I04_02040</name>
    <name evidence="2" type="ORF">Q5I06_02045</name>
</gene>
<dbReference type="RefSeq" id="WP_305516543.1">
    <property type="nucleotide sequence ID" value="NZ_JAUPEV010000002.1"/>
</dbReference>
<dbReference type="Proteomes" id="UP001177258">
    <property type="component" value="Unassembled WGS sequence"/>
</dbReference>
<evidence type="ECO:0000313" key="2">
    <source>
        <dbReference type="EMBL" id="MDP2538568.1"/>
    </source>
</evidence>
<reference evidence="1" key="2">
    <citation type="submission" date="2023-07" db="EMBL/GenBank/DDBJ databases">
        <authorList>
            <person name="Aydin F."/>
            <person name="Tarhane S."/>
            <person name="Saticioglu I.B."/>
            <person name="Karakaya E."/>
            <person name="Abay S."/>
            <person name="Guran O."/>
            <person name="Bozkurt E."/>
            <person name="Uzum N."/>
            <person name="Olgun K."/>
            <person name="Jablonski D."/>
        </authorList>
    </citation>
    <scope>NUCLEOTIDE SEQUENCE</scope>
    <source>
        <strain evidence="1">Faydin-H75</strain>
    </source>
</reference>
<keyword evidence="4" id="KW-1185">Reference proteome</keyword>
<accession>A0AA90T4P5</accession>
<evidence type="ECO:0000313" key="3">
    <source>
        <dbReference type="Proteomes" id="UP001177258"/>
    </source>
</evidence>
<organism evidence="2 3">
    <name type="scientific">Helicobacter cappadocius</name>
    <dbReference type="NCBI Taxonomy" id="3063998"/>
    <lineage>
        <taxon>Bacteria</taxon>
        <taxon>Pseudomonadati</taxon>
        <taxon>Campylobacterota</taxon>
        <taxon>Epsilonproteobacteria</taxon>
        <taxon>Campylobacterales</taxon>
        <taxon>Helicobacteraceae</taxon>
        <taxon>Helicobacter</taxon>
    </lineage>
</organism>
<proteinExistence type="predicted"/>
<dbReference type="EMBL" id="JAUYZK010000002">
    <property type="protein sequence ID" value="MDP2538568.1"/>
    <property type="molecule type" value="Genomic_DNA"/>
</dbReference>
<dbReference type="EMBL" id="JAUPEV010000002">
    <property type="protein sequence ID" value="MDO7252700.1"/>
    <property type="molecule type" value="Genomic_DNA"/>
</dbReference>
<evidence type="ECO:0000313" key="4">
    <source>
        <dbReference type="Proteomes" id="UP001240777"/>
    </source>
</evidence>
<name>A0AA90T4P5_9HELI</name>
<dbReference type="AlphaFoldDB" id="A0AA90T4P5"/>
<reference evidence="1 3" key="3">
    <citation type="journal article" date="2024" name="Syst. Appl. Microbiol.">
        <title>Helicobacter cappadocius sp. nov., from lizards: The first psychrotrophic Helicobacter species.</title>
        <authorList>
            <person name="Aydin F."/>
            <person name="Tarhane S."/>
            <person name="Karakaya E."/>
            <person name="Abay S."/>
            <person name="Kayman T."/>
            <person name="Guran O."/>
            <person name="Bozkurt E."/>
            <person name="Uzum N."/>
            <person name="Avci A."/>
            <person name="Olgun K."/>
            <person name="Jablonski D."/>
            <person name="Guran C."/>
            <person name="Burcin Saticioglu I."/>
        </authorList>
    </citation>
    <scope>NUCLEOTIDE SEQUENCE [LARGE SCALE GENOMIC DNA]</scope>
    <source>
        <strain evidence="1">Faydin-H75</strain>
        <strain evidence="3">faydin-H76</strain>
    </source>
</reference>